<evidence type="ECO:0000256" key="1">
    <source>
        <dbReference type="ARBA" id="ARBA00022490"/>
    </source>
</evidence>
<dbReference type="SMART" id="SM00732">
    <property type="entry name" value="YqgFc"/>
    <property type="match status" value="1"/>
</dbReference>
<name>A0A7C5DWV2_9BACT</name>
<evidence type="ECO:0000313" key="6">
    <source>
        <dbReference type="EMBL" id="HHF08656.1"/>
    </source>
</evidence>
<comment type="caution">
    <text evidence="6">The sequence shown here is derived from an EMBL/GenBank/DDBJ whole genome shotgun (WGS) entry which is preliminary data.</text>
</comment>
<dbReference type="InterPro" id="IPR037027">
    <property type="entry name" value="YqgF/RNaseH-like_dom_sf"/>
</dbReference>
<dbReference type="AlphaFoldDB" id="A0A7C5DWV2"/>
<dbReference type="Pfam" id="PF03652">
    <property type="entry name" value="RuvX"/>
    <property type="match status" value="1"/>
</dbReference>
<sequence length="219" mass="24758">MILAIDYGEARCGLALGQTIPAKAWVCKTSHALKTCLEQPVDRYIVGMPLSMSGRYSSQTFLSIAFAECLWKKSEKDVILVDERLTSKMFSGRKGRDALSAVEIFKSFVEGAIHYKLRLPTKINDSLITFISKKQKCKVLVVNVSDVRVVSKCSQCVVVQKDPYYAYLFHKMGCHVERDLKRLKKSEMFDIIVTDHHTPELNDFVESEENIFCACSSKG</sequence>
<proteinExistence type="predicted"/>
<keyword evidence="2" id="KW-0690">Ribosome biogenesis</keyword>
<reference evidence="6" key="1">
    <citation type="journal article" date="2020" name="mSystems">
        <title>Genome- and Community-Level Interaction Insights into Carbon Utilization and Element Cycling Functions of Hydrothermarchaeota in Hydrothermal Sediment.</title>
        <authorList>
            <person name="Zhou Z."/>
            <person name="Liu Y."/>
            <person name="Xu W."/>
            <person name="Pan J."/>
            <person name="Luo Z.H."/>
            <person name="Li M."/>
        </authorList>
    </citation>
    <scope>NUCLEOTIDE SEQUENCE [LARGE SCALE GENOMIC DNA]</scope>
    <source>
        <strain evidence="6">HyVt-80</strain>
    </source>
</reference>
<dbReference type="InterPro" id="IPR006641">
    <property type="entry name" value="YqgF/RNaseH-like_dom"/>
</dbReference>
<keyword evidence="4" id="KW-0378">Hydrolase</keyword>
<dbReference type="GO" id="GO:0004518">
    <property type="term" value="F:nuclease activity"/>
    <property type="evidence" value="ECO:0007669"/>
    <property type="project" value="UniProtKB-KW"/>
</dbReference>
<accession>A0A7C5DWV2</accession>
<evidence type="ECO:0000256" key="2">
    <source>
        <dbReference type="ARBA" id="ARBA00022517"/>
    </source>
</evidence>
<dbReference type="EMBL" id="DRTH01000160">
    <property type="protein sequence ID" value="HHF08656.1"/>
    <property type="molecule type" value="Genomic_DNA"/>
</dbReference>
<dbReference type="GO" id="GO:0006364">
    <property type="term" value="P:rRNA processing"/>
    <property type="evidence" value="ECO:0007669"/>
    <property type="project" value="InterPro"/>
</dbReference>
<gene>
    <name evidence="6" type="ORF">ENL26_02650</name>
</gene>
<dbReference type="InterPro" id="IPR012337">
    <property type="entry name" value="RNaseH-like_sf"/>
</dbReference>
<keyword evidence="3" id="KW-0540">Nuclease</keyword>
<dbReference type="CDD" id="cd16964">
    <property type="entry name" value="YqgF"/>
    <property type="match status" value="1"/>
</dbReference>
<keyword evidence="1" id="KW-0963">Cytoplasm</keyword>
<organism evidence="6">
    <name type="scientific">Kosmotoga arenicorallina</name>
    <dbReference type="NCBI Taxonomy" id="688066"/>
    <lineage>
        <taxon>Bacteria</taxon>
        <taxon>Thermotogati</taxon>
        <taxon>Thermotogota</taxon>
        <taxon>Thermotogae</taxon>
        <taxon>Kosmotogales</taxon>
        <taxon>Kosmotogaceae</taxon>
        <taxon>Kosmotoga</taxon>
    </lineage>
</organism>
<dbReference type="Proteomes" id="UP000886129">
    <property type="component" value="Unassembled WGS sequence"/>
</dbReference>
<protein>
    <submittedName>
        <fullName evidence="6">Pre-16S rRNA-processing nuclease YqgF</fullName>
    </submittedName>
</protein>
<dbReference type="GO" id="GO:0016787">
    <property type="term" value="F:hydrolase activity"/>
    <property type="evidence" value="ECO:0007669"/>
    <property type="project" value="UniProtKB-KW"/>
</dbReference>
<dbReference type="SUPFAM" id="SSF53098">
    <property type="entry name" value="Ribonuclease H-like"/>
    <property type="match status" value="1"/>
</dbReference>
<evidence type="ECO:0000256" key="4">
    <source>
        <dbReference type="ARBA" id="ARBA00022801"/>
    </source>
</evidence>
<evidence type="ECO:0000259" key="5">
    <source>
        <dbReference type="SMART" id="SM00732"/>
    </source>
</evidence>
<dbReference type="InterPro" id="IPR005227">
    <property type="entry name" value="YqgF"/>
</dbReference>
<feature type="domain" description="YqgF/RNase H-like" evidence="5">
    <location>
        <begin position="1"/>
        <end position="90"/>
    </location>
</feature>
<evidence type="ECO:0000256" key="3">
    <source>
        <dbReference type="ARBA" id="ARBA00022722"/>
    </source>
</evidence>
<dbReference type="Gene3D" id="3.30.420.140">
    <property type="entry name" value="YqgF/RNase H-like domain"/>
    <property type="match status" value="1"/>
</dbReference>